<dbReference type="EMBL" id="JAERQM010000010">
    <property type="protein sequence ID" value="MBU8546946.1"/>
    <property type="molecule type" value="Genomic_DNA"/>
</dbReference>
<name>A0ABS6HDY5_9PROT</name>
<organism evidence="2 3">
    <name type="scientific">Falsiroseomonas oleicola</name>
    <dbReference type="NCBI Taxonomy" id="2801474"/>
    <lineage>
        <taxon>Bacteria</taxon>
        <taxon>Pseudomonadati</taxon>
        <taxon>Pseudomonadota</taxon>
        <taxon>Alphaproteobacteria</taxon>
        <taxon>Acetobacterales</taxon>
        <taxon>Roseomonadaceae</taxon>
        <taxon>Falsiroseomonas</taxon>
    </lineage>
</organism>
<comment type="caution">
    <text evidence="2">The sequence shown here is derived from an EMBL/GenBank/DDBJ whole genome shotgun (WGS) entry which is preliminary data.</text>
</comment>
<proteinExistence type="predicted"/>
<feature type="chain" id="PRO_5047212753" evidence="1">
    <location>
        <begin position="23"/>
        <end position="77"/>
    </location>
</feature>
<sequence length="77" mass="8171">MPRLAILPILTALVALPGLASAQAYVIAPAPTVVVRKAPVVVVPRPVVVRPPVVVVPRPVVVRPPVVVRGPVVIRRW</sequence>
<evidence type="ECO:0000256" key="1">
    <source>
        <dbReference type="SAM" id="SignalP"/>
    </source>
</evidence>
<feature type="signal peptide" evidence="1">
    <location>
        <begin position="1"/>
        <end position="22"/>
    </location>
</feature>
<keyword evidence="1" id="KW-0732">Signal</keyword>
<reference evidence="2 3" key="1">
    <citation type="submission" date="2021-01" db="EMBL/GenBank/DDBJ databases">
        <title>Roseomonas sp. nov, a bacterium isolated from an oil production mixture in Yumen Oilfield.</title>
        <authorList>
            <person name="Wu D."/>
        </authorList>
    </citation>
    <scope>NUCLEOTIDE SEQUENCE [LARGE SCALE GENOMIC DNA]</scope>
    <source>
        <strain evidence="2 3">ROY-5-3</strain>
    </source>
</reference>
<evidence type="ECO:0000313" key="3">
    <source>
        <dbReference type="Proteomes" id="UP000689967"/>
    </source>
</evidence>
<gene>
    <name evidence="2" type="ORF">JJQ90_24720</name>
</gene>
<accession>A0ABS6HDY5</accession>
<dbReference type="RefSeq" id="WP_216878963.1">
    <property type="nucleotide sequence ID" value="NZ_JAERQM010000010.1"/>
</dbReference>
<evidence type="ECO:0000313" key="2">
    <source>
        <dbReference type="EMBL" id="MBU8546946.1"/>
    </source>
</evidence>
<keyword evidence="3" id="KW-1185">Reference proteome</keyword>
<dbReference type="Proteomes" id="UP000689967">
    <property type="component" value="Unassembled WGS sequence"/>
</dbReference>
<protein>
    <submittedName>
        <fullName evidence="2">Uncharacterized protein</fullName>
    </submittedName>
</protein>